<dbReference type="Pfam" id="PF02661">
    <property type="entry name" value="Fic"/>
    <property type="match status" value="1"/>
</dbReference>
<dbReference type="InterPro" id="IPR036597">
    <property type="entry name" value="Fido-like_dom_sf"/>
</dbReference>
<name>A0A198G222_9GAMM</name>
<evidence type="ECO:0000256" key="2">
    <source>
        <dbReference type="PIRSR" id="PIRSR640198-2"/>
    </source>
</evidence>
<organism evidence="5 6">
    <name type="scientific">Proteus myxofaciens ATCC 19692</name>
    <dbReference type="NCBI Taxonomy" id="1354337"/>
    <lineage>
        <taxon>Bacteria</taxon>
        <taxon>Pseudomonadati</taxon>
        <taxon>Pseudomonadota</taxon>
        <taxon>Gammaproteobacteria</taxon>
        <taxon>Enterobacterales</taxon>
        <taxon>Morganellaceae</taxon>
        <taxon>Proteus</taxon>
    </lineage>
</organism>
<evidence type="ECO:0000256" key="1">
    <source>
        <dbReference type="PIRSR" id="PIRSR640198-1"/>
    </source>
</evidence>
<dbReference type="AlphaFoldDB" id="A0A198G222"/>
<dbReference type="InterPro" id="IPR040198">
    <property type="entry name" value="Fido_containing"/>
</dbReference>
<dbReference type="PATRIC" id="fig|1354337.4.peg.1568"/>
<dbReference type="InterPro" id="IPR003812">
    <property type="entry name" value="Fido"/>
</dbReference>
<dbReference type="RefSeq" id="WP_066749505.1">
    <property type="nucleotide sequence ID" value="NZ_LXEN01000070.1"/>
</dbReference>
<comment type="caution">
    <text evidence="5">The sequence shown here is derived from an EMBL/GenBank/DDBJ whole genome shotgun (WGS) entry which is preliminary data.</text>
</comment>
<dbReference type="STRING" id="1354337.M983_1532"/>
<feature type="binding site" evidence="2">
    <location>
        <begin position="246"/>
        <end position="247"/>
    </location>
    <ligand>
        <name>ATP</name>
        <dbReference type="ChEBI" id="CHEBI:30616"/>
    </ligand>
</feature>
<evidence type="ECO:0000259" key="4">
    <source>
        <dbReference type="PROSITE" id="PS51459"/>
    </source>
</evidence>
<dbReference type="Pfam" id="PF13776">
    <property type="entry name" value="DUF4172"/>
    <property type="match status" value="1"/>
</dbReference>
<dbReference type="PROSITE" id="PS51459">
    <property type="entry name" value="FIDO"/>
    <property type="match status" value="1"/>
</dbReference>
<dbReference type="Proteomes" id="UP000094023">
    <property type="component" value="Unassembled WGS sequence"/>
</dbReference>
<dbReference type="PANTHER" id="PTHR13504">
    <property type="entry name" value="FIDO DOMAIN-CONTAINING PROTEIN DDB_G0283145"/>
    <property type="match status" value="1"/>
</dbReference>
<feature type="active site" evidence="1">
    <location>
        <position position="204"/>
    </location>
</feature>
<keyword evidence="2" id="KW-0547">Nucleotide-binding</keyword>
<keyword evidence="2" id="KW-0067">ATP-binding</keyword>
<dbReference type="EMBL" id="LXEN01000070">
    <property type="protein sequence ID" value="OAT30366.1"/>
    <property type="molecule type" value="Genomic_DNA"/>
</dbReference>
<proteinExistence type="predicted"/>
<dbReference type="PANTHER" id="PTHR13504:SF33">
    <property type="entry name" value="FIC FAMILY PROTEIN"/>
    <property type="match status" value="1"/>
</dbReference>
<dbReference type="Gene3D" id="1.10.10.10">
    <property type="entry name" value="Winged helix-like DNA-binding domain superfamily/Winged helix DNA-binding domain"/>
    <property type="match status" value="1"/>
</dbReference>
<accession>A0A198G222</accession>
<protein>
    <submittedName>
        <fullName evidence="5">Fic family protein</fullName>
    </submittedName>
</protein>
<sequence>MWIWQHADWTHFTFDNEAIIPLLTETRFVQGTLYGQSQMLPDNNTSALDSILANIIYSSDIEGEKLNAFSVRSSLATRLGIIEEKSYPTDEKSEGFVRAALDAINNLDEPLTHERLFQWHHLLFTEGHSILHPIISGQYRTSPVQVISGKRIDKPIVHFEAPPPELVESEMTLFLAWFNQSQTDYTPDLIIRAAIAHLWFLTIHPFEDGNGRIGRLIMDLALAQAEKRTVRLYAMSKTINEQRQQYYDVLEKTQKGDSDITQWLFWFLNTLQLSMQEAINEVDNTVRTTKYWQAHDQSLLSLEQSKVINRMLKGDFADGINNSQYKSVAKVSRASATRHLAFLVEHKFLVDSGAGGRSIRYLLKD</sequence>
<evidence type="ECO:0000256" key="3">
    <source>
        <dbReference type="PIRSR" id="PIRSR640198-3"/>
    </source>
</evidence>
<feature type="site" description="Important for autoinhibition of adenylyltransferase activity" evidence="3">
    <location>
        <position position="62"/>
    </location>
</feature>
<dbReference type="InterPro" id="IPR025230">
    <property type="entry name" value="DUF4172"/>
</dbReference>
<feature type="domain" description="Fido" evidence="4">
    <location>
        <begin position="111"/>
        <end position="269"/>
    </location>
</feature>
<dbReference type="SUPFAM" id="SSF140931">
    <property type="entry name" value="Fic-like"/>
    <property type="match status" value="1"/>
</dbReference>
<dbReference type="GO" id="GO:0005524">
    <property type="term" value="F:ATP binding"/>
    <property type="evidence" value="ECO:0007669"/>
    <property type="project" value="UniProtKB-KW"/>
</dbReference>
<keyword evidence="6" id="KW-1185">Reference proteome</keyword>
<reference evidence="5 6" key="1">
    <citation type="submission" date="2016-04" db="EMBL/GenBank/DDBJ databases">
        <title>ATOL: Assembling a taxonomically balanced genome-scale reconstruction of the evolutionary history of the Enterobacteriaceae.</title>
        <authorList>
            <person name="Plunkett G.III."/>
            <person name="Neeno-Eckwall E.C."/>
            <person name="Glasner J.D."/>
            <person name="Perna N.T."/>
        </authorList>
    </citation>
    <scope>NUCLEOTIDE SEQUENCE [LARGE SCALE GENOMIC DNA]</scope>
    <source>
        <strain evidence="5 6">ATCC 19692</strain>
    </source>
</reference>
<evidence type="ECO:0000313" key="5">
    <source>
        <dbReference type="EMBL" id="OAT30366.1"/>
    </source>
</evidence>
<feature type="binding site" evidence="2">
    <location>
        <begin position="208"/>
        <end position="215"/>
    </location>
    <ligand>
        <name>ATP</name>
        <dbReference type="ChEBI" id="CHEBI:30616"/>
    </ligand>
</feature>
<evidence type="ECO:0000313" key="6">
    <source>
        <dbReference type="Proteomes" id="UP000094023"/>
    </source>
</evidence>
<gene>
    <name evidence="5" type="ORF">M983_1532</name>
</gene>
<dbReference type="OrthoDB" id="9807853at2"/>
<dbReference type="Gene3D" id="1.10.3290.10">
    <property type="entry name" value="Fido-like domain"/>
    <property type="match status" value="1"/>
</dbReference>
<dbReference type="InterPro" id="IPR036388">
    <property type="entry name" value="WH-like_DNA-bd_sf"/>
</dbReference>